<feature type="non-terminal residue" evidence="1">
    <location>
        <position position="252"/>
    </location>
</feature>
<feature type="non-terminal residue" evidence="1">
    <location>
        <position position="1"/>
    </location>
</feature>
<dbReference type="Pfam" id="PF13385">
    <property type="entry name" value="Laminin_G_3"/>
    <property type="match status" value="1"/>
</dbReference>
<protein>
    <recommendedName>
        <fullName evidence="2">LamG domain-containing protein</fullName>
    </recommendedName>
</protein>
<sequence>IFIDGGSKGVDVTSVAPSGWDHLTIGTTADNTPVDYMDGEIALPAIWNCALTDSEVRLLPYVSPWKIRPHNIVGYYLLDIRTLDRDMSGHGHHLTPVNSPTWTPDPPVLQKRYAEEDRQKWYQIPFAPTTAAKILPSPLVGMDQVPTTAREFAAASNQYTRSSSVPSITFPFTMACWTQATVDTNTAIFGIGDSAGGVNRDQYLLWRHGSLDRFSIMRGDGGVTDYLYGPNNAVPINEWHHICAVFHAADDV</sequence>
<reference evidence="1" key="1">
    <citation type="journal article" date="2014" name="Front. Microbiol.">
        <title>High frequency of phylogenetically diverse reductive dehalogenase-homologous genes in deep subseafloor sedimentary metagenomes.</title>
        <authorList>
            <person name="Kawai M."/>
            <person name="Futagami T."/>
            <person name="Toyoda A."/>
            <person name="Takaki Y."/>
            <person name="Nishi S."/>
            <person name="Hori S."/>
            <person name="Arai W."/>
            <person name="Tsubouchi T."/>
            <person name="Morono Y."/>
            <person name="Uchiyama I."/>
            <person name="Ito T."/>
            <person name="Fujiyama A."/>
            <person name="Inagaki F."/>
            <person name="Takami H."/>
        </authorList>
    </citation>
    <scope>NUCLEOTIDE SEQUENCE</scope>
    <source>
        <strain evidence="1">Expedition CK06-06</strain>
    </source>
</reference>
<dbReference type="InterPro" id="IPR013320">
    <property type="entry name" value="ConA-like_dom_sf"/>
</dbReference>
<evidence type="ECO:0000313" key="1">
    <source>
        <dbReference type="EMBL" id="GAG41126.1"/>
    </source>
</evidence>
<proteinExistence type="predicted"/>
<dbReference type="SUPFAM" id="SSF49899">
    <property type="entry name" value="Concanavalin A-like lectins/glucanases"/>
    <property type="match status" value="2"/>
</dbReference>
<accession>X0YX13</accession>
<organism evidence="1">
    <name type="scientific">marine sediment metagenome</name>
    <dbReference type="NCBI Taxonomy" id="412755"/>
    <lineage>
        <taxon>unclassified sequences</taxon>
        <taxon>metagenomes</taxon>
        <taxon>ecological metagenomes</taxon>
    </lineage>
</organism>
<dbReference type="EMBL" id="BARS01042328">
    <property type="protein sequence ID" value="GAG41126.1"/>
    <property type="molecule type" value="Genomic_DNA"/>
</dbReference>
<name>X0YX13_9ZZZZ</name>
<dbReference type="AlphaFoldDB" id="X0YX13"/>
<dbReference type="Gene3D" id="2.60.120.200">
    <property type="match status" value="2"/>
</dbReference>
<comment type="caution">
    <text evidence="1">The sequence shown here is derived from an EMBL/GenBank/DDBJ whole genome shotgun (WGS) entry which is preliminary data.</text>
</comment>
<gene>
    <name evidence="1" type="ORF">S01H1_64230</name>
</gene>
<evidence type="ECO:0008006" key="2">
    <source>
        <dbReference type="Google" id="ProtNLM"/>
    </source>
</evidence>